<feature type="coiled-coil region" evidence="1">
    <location>
        <begin position="162"/>
        <end position="189"/>
    </location>
</feature>
<organism evidence="2 3">
    <name type="scientific">Prymnesium parvum</name>
    <name type="common">Toxic golden alga</name>
    <dbReference type="NCBI Taxonomy" id="97485"/>
    <lineage>
        <taxon>Eukaryota</taxon>
        <taxon>Haptista</taxon>
        <taxon>Haptophyta</taxon>
        <taxon>Prymnesiophyceae</taxon>
        <taxon>Prymnesiales</taxon>
        <taxon>Prymnesiaceae</taxon>
        <taxon>Prymnesium</taxon>
    </lineage>
</organism>
<evidence type="ECO:0000313" key="2">
    <source>
        <dbReference type="EMBL" id="KAL1521977.1"/>
    </source>
</evidence>
<proteinExistence type="predicted"/>
<dbReference type="Proteomes" id="UP001515480">
    <property type="component" value="Unassembled WGS sequence"/>
</dbReference>
<dbReference type="EMBL" id="JBGBPQ010000007">
    <property type="protein sequence ID" value="KAL1521977.1"/>
    <property type="molecule type" value="Genomic_DNA"/>
</dbReference>
<protein>
    <submittedName>
        <fullName evidence="2">Uncharacterized protein</fullName>
    </submittedName>
</protein>
<name>A0AB34JMS9_PRYPA</name>
<sequence length="238" mass="26332">MEVDVEARTFCRKIDEALKALSRIPGVTAVKSYPEPYTVRGKLNANGIKLKLELDGVARHVNVHCSNELSDKLLAAEAAKKKITSLLGSDVVSAAEQGRPVQSLLEGEELTTDELQWLSEWCAQQSEAAGQATLDQAQVALNAHRSAVRAPRPSAFAVLFKARWLKAKVQAAEIRMQKASQELANLKKMLMEEVAGGSSQNALAESHADELKYWERWSEKEWKRQEAMCASRRAHHSG</sequence>
<comment type="caution">
    <text evidence="2">The sequence shown here is derived from an EMBL/GenBank/DDBJ whole genome shotgun (WGS) entry which is preliminary data.</text>
</comment>
<evidence type="ECO:0000256" key="1">
    <source>
        <dbReference type="SAM" id="Coils"/>
    </source>
</evidence>
<gene>
    <name evidence="2" type="ORF">AB1Y20_021622</name>
</gene>
<keyword evidence="3" id="KW-1185">Reference proteome</keyword>
<accession>A0AB34JMS9</accession>
<dbReference type="AlphaFoldDB" id="A0AB34JMS9"/>
<evidence type="ECO:0000313" key="3">
    <source>
        <dbReference type="Proteomes" id="UP001515480"/>
    </source>
</evidence>
<keyword evidence="1" id="KW-0175">Coiled coil</keyword>
<reference evidence="2 3" key="1">
    <citation type="journal article" date="2024" name="Science">
        <title>Giant polyketide synthase enzymes in the biosynthesis of giant marine polyether toxins.</title>
        <authorList>
            <person name="Fallon T.R."/>
            <person name="Shende V.V."/>
            <person name="Wierzbicki I.H."/>
            <person name="Pendleton A.L."/>
            <person name="Watervoot N.F."/>
            <person name="Auber R.P."/>
            <person name="Gonzalez D.J."/>
            <person name="Wisecaver J.H."/>
            <person name="Moore B.S."/>
        </authorList>
    </citation>
    <scope>NUCLEOTIDE SEQUENCE [LARGE SCALE GENOMIC DNA]</scope>
    <source>
        <strain evidence="2 3">12B1</strain>
    </source>
</reference>